<evidence type="ECO:0000313" key="2">
    <source>
        <dbReference type="EMBL" id="SBT04772.1"/>
    </source>
</evidence>
<dbReference type="AlphaFoldDB" id="A0A1A8XK46"/>
<dbReference type="EMBL" id="FLQX01000090">
    <property type="protein sequence ID" value="SBT04772.1"/>
    <property type="molecule type" value="Genomic_DNA"/>
</dbReference>
<accession>A0A1A8XK46</accession>
<organism evidence="2 3">
    <name type="scientific">Candidatus Accumulibacter aalborgensis</name>
    <dbReference type="NCBI Taxonomy" id="1860102"/>
    <lineage>
        <taxon>Bacteria</taxon>
        <taxon>Pseudomonadati</taxon>
        <taxon>Pseudomonadota</taxon>
        <taxon>Betaproteobacteria</taxon>
        <taxon>Candidatus Accumulibacter</taxon>
    </lineage>
</organism>
<sequence length="72" mass="8190">MSDPKPVEFRGSALDDLRAFPASARREAGHQLDQVQHGHEPDDFQKKTQKTTQRDLDLAAKRYSDLVKELAQ</sequence>
<feature type="region of interest" description="Disordered" evidence="1">
    <location>
        <begin position="24"/>
        <end position="55"/>
    </location>
</feature>
<dbReference type="STRING" id="1860102.ACCAA_180049"/>
<reference evidence="2 3" key="1">
    <citation type="submission" date="2016-06" db="EMBL/GenBank/DDBJ databases">
        <authorList>
            <person name="Kjaerup R.B."/>
            <person name="Dalgaard T.S."/>
            <person name="Juul-Madsen H.R."/>
        </authorList>
    </citation>
    <scope>NUCLEOTIDE SEQUENCE [LARGE SCALE GENOMIC DNA]</scope>
    <source>
        <strain evidence="2">3</strain>
    </source>
</reference>
<evidence type="ECO:0000256" key="1">
    <source>
        <dbReference type="SAM" id="MobiDB-lite"/>
    </source>
</evidence>
<dbReference type="Proteomes" id="UP000199169">
    <property type="component" value="Unassembled WGS sequence"/>
</dbReference>
<proteinExistence type="predicted"/>
<gene>
    <name evidence="2" type="ORF">ACCAA_180049</name>
</gene>
<name>A0A1A8XK46_9PROT</name>
<keyword evidence="3" id="KW-1185">Reference proteome</keyword>
<protein>
    <submittedName>
        <fullName evidence="2">Phage-related protein</fullName>
    </submittedName>
</protein>
<dbReference type="RefSeq" id="WP_186406162.1">
    <property type="nucleotide sequence ID" value="NZ_FLQX01000090.1"/>
</dbReference>
<evidence type="ECO:0000313" key="3">
    <source>
        <dbReference type="Proteomes" id="UP000199169"/>
    </source>
</evidence>